<dbReference type="Gene3D" id="1.20.1260.100">
    <property type="entry name" value="TspO/MBR protein"/>
    <property type="match status" value="1"/>
</dbReference>
<dbReference type="Proteomes" id="UP000234211">
    <property type="component" value="Unassembled WGS sequence"/>
</dbReference>
<evidence type="ECO:0000256" key="1">
    <source>
        <dbReference type="ARBA" id="ARBA00004141"/>
    </source>
</evidence>
<feature type="transmembrane region" description="Helical" evidence="6">
    <location>
        <begin position="103"/>
        <end position="123"/>
    </location>
</feature>
<protein>
    <submittedName>
        <fullName evidence="7">TspO protein</fullName>
    </submittedName>
</protein>
<evidence type="ECO:0000256" key="4">
    <source>
        <dbReference type="ARBA" id="ARBA00022989"/>
    </source>
</evidence>
<feature type="transmembrane region" description="Helical" evidence="6">
    <location>
        <begin position="47"/>
        <end position="67"/>
    </location>
</feature>
<gene>
    <name evidence="7" type="ORF">TNO020_430097</name>
</gene>
<dbReference type="PANTHER" id="PTHR10057">
    <property type="entry name" value="PERIPHERAL-TYPE BENZODIAZEPINE RECEPTOR"/>
    <property type="match status" value="1"/>
</dbReference>
<dbReference type="InterPro" id="IPR038330">
    <property type="entry name" value="TspO/MBR-related_sf"/>
</dbReference>
<keyword evidence="4 6" id="KW-1133">Transmembrane helix</keyword>
<evidence type="ECO:0000313" key="8">
    <source>
        <dbReference type="Proteomes" id="UP000234211"/>
    </source>
</evidence>
<dbReference type="RefSeq" id="WP_101917730.1">
    <property type="nucleotide sequence ID" value="NZ_OENF01000038.1"/>
</dbReference>
<dbReference type="InterPro" id="IPR004307">
    <property type="entry name" value="TspO_MBR"/>
</dbReference>
<evidence type="ECO:0000256" key="3">
    <source>
        <dbReference type="ARBA" id="ARBA00022692"/>
    </source>
</evidence>
<accession>A0A2H1YI74</accession>
<comment type="similarity">
    <text evidence="2">Belongs to the TspO/BZRP family.</text>
</comment>
<dbReference type="AlphaFoldDB" id="A0A2H1YI74"/>
<dbReference type="Pfam" id="PF03073">
    <property type="entry name" value="TspO_MBR"/>
    <property type="match status" value="1"/>
</dbReference>
<organism evidence="7 8">
    <name type="scientific">Tenacibaculum piscium</name>
    <dbReference type="NCBI Taxonomy" id="1458515"/>
    <lineage>
        <taxon>Bacteria</taxon>
        <taxon>Pseudomonadati</taxon>
        <taxon>Bacteroidota</taxon>
        <taxon>Flavobacteriia</taxon>
        <taxon>Flavobacteriales</taxon>
        <taxon>Flavobacteriaceae</taxon>
        <taxon>Tenacibaculum</taxon>
    </lineage>
</organism>
<dbReference type="GO" id="GO:0033013">
    <property type="term" value="P:tetrapyrrole metabolic process"/>
    <property type="evidence" value="ECO:0007669"/>
    <property type="project" value="UniProtKB-ARBA"/>
</dbReference>
<evidence type="ECO:0000256" key="6">
    <source>
        <dbReference type="SAM" id="Phobius"/>
    </source>
</evidence>
<reference evidence="8" key="1">
    <citation type="submission" date="2017-11" db="EMBL/GenBank/DDBJ databases">
        <authorList>
            <person name="Duchaud E."/>
        </authorList>
    </citation>
    <scope>NUCLEOTIDE SEQUENCE [LARGE SCALE GENOMIC DNA]</scope>
    <source>
        <strain evidence="8">Tenacibaculum sp. TNO020</strain>
    </source>
</reference>
<feature type="transmembrane region" description="Helical" evidence="6">
    <location>
        <begin position="135"/>
        <end position="155"/>
    </location>
</feature>
<evidence type="ECO:0000313" key="7">
    <source>
        <dbReference type="EMBL" id="SOS75091.1"/>
    </source>
</evidence>
<feature type="transmembrane region" description="Helical" evidence="6">
    <location>
        <begin position="7"/>
        <end position="27"/>
    </location>
</feature>
<proteinExistence type="inferred from homology"/>
<evidence type="ECO:0000256" key="5">
    <source>
        <dbReference type="ARBA" id="ARBA00023136"/>
    </source>
</evidence>
<dbReference type="OrthoDB" id="9795496at2"/>
<keyword evidence="5 6" id="KW-0472">Membrane</keyword>
<name>A0A2H1YI74_9FLAO</name>
<sequence>MKQNKYIRFLLFLVVNFLALAIGVVLMEDGPKTEWYLSLNKAPWTPAGWVFGASWSTIMLLFAFYMTKLSFKFPFLDKKLTLLFSVQWILNVGWNYFFFNQHLTVIGLVVITLLWLLIGYFTFKNLRELKGITLFILPYLIWMTIATSLNAYIVFYN</sequence>
<keyword evidence="8" id="KW-1185">Reference proteome</keyword>
<keyword evidence="3 6" id="KW-0812">Transmembrane</keyword>
<dbReference type="EMBL" id="OENF01000038">
    <property type="protein sequence ID" value="SOS75091.1"/>
    <property type="molecule type" value="Genomic_DNA"/>
</dbReference>
<dbReference type="CDD" id="cd15904">
    <property type="entry name" value="TSPO_MBR"/>
    <property type="match status" value="1"/>
</dbReference>
<dbReference type="GO" id="GO:0016020">
    <property type="term" value="C:membrane"/>
    <property type="evidence" value="ECO:0007669"/>
    <property type="project" value="UniProtKB-SubCell"/>
</dbReference>
<comment type="subcellular location">
    <subcellularLocation>
        <location evidence="1">Membrane</location>
        <topology evidence="1">Multi-pass membrane protein</topology>
    </subcellularLocation>
</comment>
<dbReference type="PANTHER" id="PTHR10057:SF0">
    <property type="entry name" value="TRANSLOCATOR PROTEIN"/>
    <property type="match status" value="1"/>
</dbReference>
<evidence type="ECO:0000256" key="2">
    <source>
        <dbReference type="ARBA" id="ARBA00007524"/>
    </source>
</evidence>